<dbReference type="Gene3D" id="2.40.10.10">
    <property type="entry name" value="Trypsin-like serine proteases"/>
    <property type="match status" value="1"/>
</dbReference>
<protein>
    <submittedName>
        <fullName evidence="2">Uncharacterized protein</fullName>
    </submittedName>
</protein>
<dbReference type="PANTHER" id="PTHR24250">
    <property type="entry name" value="CHYMOTRYPSIN-RELATED"/>
    <property type="match status" value="1"/>
</dbReference>
<evidence type="ECO:0000313" key="2">
    <source>
        <dbReference type="EMBL" id="KRY43144.1"/>
    </source>
</evidence>
<keyword evidence="3" id="KW-1185">Reference proteome</keyword>
<accession>A0A0V1C1W1</accession>
<sequence length="678" mass="76273">MSAEYGNFPSGKQIGMLPSSSCSEIMVRSLTMAKLGILSLFSDMEIGSITFTIPWACSGCKNQVGKSVVERQLDHRSNATLVNDLLFNSEDQYQIRQSGIVVVFSNATFSRRTLNEILIQKPYNFNFFINCISFKFIQPVQQVVYFRSAIYYRHCKLYFELSPLLKMVRSSVCSRKLHTSFNDSTTVRLSCLVTLLHFLICNVVLATCEITDCGVQSGETSFFLQHIVFFVGLQDGMMFKDCIGTIMPSAPNFTYSDTVITESVPMVVLGALYLQNVHVQGIHIRRMSSPFGREEANAVNIPFNFAIIKLASHVQFSFAAIPVCLKSDLVINDNSTCYMPNIHSVFLNGFGLPFKLKIIYPLESCALLIPQLKLSPLKHICAVFIMPPVLVSSDLLDAIPCGFRYTSLHFHDHLLFFIFGHGSAGMFKDCIGTIMLTNESSMYGDLILTSKYCLDSGAEVTGMLLLRCMRDVKVMPSYLSADYLDSYGFGVRKIIAPAERQSWKKLNLPYNFALLRLSAMIPISNLVTPVCLPAAHIQMPRNTPCYLPKTTYQVNQGFSEPFRFSRMPNFWCTAMSKEIIITPGMNFCAVLHVASLHEYHALIAQIPNSLFEGAPLLCLHQDRFYQVGIFDWLKVFKDNLTRPIALFSRVAAITPLIEQAIVNNISSEHNSFLSWIEF</sequence>
<dbReference type="InterPro" id="IPR009003">
    <property type="entry name" value="Peptidase_S1_PA"/>
</dbReference>
<keyword evidence="1" id="KW-1015">Disulfide bond</keyword>
<dbReference type="EMBL" id="JYDH01000002">
    <property type="protein sequence ID" value="KRY43144.1"/>
    <property type="molecule type" value="Genomic_DNA"/>
</dbReference>
<dbReference type="Proteomes" id="UP000054776">
    <property type="component" value="Unassembled WGS sequence"/>
</dbReference>
<dbReference type="GO" id="GO:0004252">
    <property type="term" value="F:serine-type endopeptidase activity"/>
    <property type="evidence" value="ECO:0007669"/>
    <property type="project" value="TreeGrafter"/>
</dbReference>
<dbReference type="AlphaFoldDB" id="A0A0V1C1W1"/>
<dbReference type="OrthoDB" id="5919054at2759"/>
<proteinExistence type="predicted"/>
<name>A0A0V1C1W1_TRISP</name>
<evidence type="ECO:0000313" key="3">
    <source>
        <dbReference type="Proteomes" id="UP000054776"/>
    </source>
</evidence>
<evidence type="ECO:0000256" key="1">
    <source>
        <dbReference type="ARBA" id="ARBA00023157"/>
    </source>
</evidence>
<gene>
    <name evidence="2" type="ORF">T01_13224</name>
</gene>
<dbReference type="GO" id="GO:0006508">
    <property type="term" value="P:proteolysis"/>
    <property type="evidence" value="ECO:0007669"/>
    <property type="project" value="TreeGrafter"/>
</dbReference>
<dbReference type="InParanoid" id="A0A0V1C1W1"/>
<reference evidence="2 3" key="1">
    <citation type="submission" date="2015-01" db="EMBL/GenBank/DDBJ databases">
        <title>Evolution of Trichinella species and genotypes.</title>
        <authorList>
            <person name="Korhonen P.K."/>
            <person name="Edoardo P."/>
            <person name="Giuseppe L.R."/>
            <person name="Gasser R.B."/>
        </authorList>
    </citation>
    <scope>NUCLEOTIDE SEQUENCE [LARGE SCALE GENOMIC DNA]</scope>
    <source>
        <strain evidence="2">ISS3</strain>
    </source>
</reference>
<dbReference type="SUPFAM" id="SSF50494">
    <property type="entry name" value="Trypsin-like serine proteases"/>
    <property type="match status" value="2"/>
</dbReference>
<dbReference type="InterPro" id="IPR043504">
    <property type="entry name" value="Peptidase_S1_PA_chymotrypsin"/>
</dbReference>
<comment type="caution">
    <text evidence="2">The sequence shown here is derived from an EMBL/GenBank/DDBJ whole genome shotgun (WGS) entry which is preliminary data.</text>
</comment>
<organism evidence="2 3">
    <name type="scientific">Trichinella spiralis</name>
    <name type="common">Trichina worm</name>
    <dbReference type="NCBI Taxonomy" id="6334"/>
    <lineage>
        <taxon>Eukaryota</taxon>
        <taxon>Metazoa</taxon>
        <taxon>Ecdysozoa</taxon>
        <taxon>Nematoda</taxon>
        <taxon>Enoplea</taxon>
        <taxon>Dorylaimia</taxon>
        <taxon>Trichinellida</taxon>
        <taxon>Trichinellidae</taxon>
        <taxon>Trichinella</taxon>
    </lineage>
</organism>